<gene>
    <name evidence="1" type="ORF">INT45_012274</name>
</gene>
<name>A0A8H7S117_9FUNG</name>
<protein>
    <recommendedName>
        <fullName evidence="3">F-box domain-containing protein</fullName>
    </recommendedName>
</protein>
<accession>A0A8H7S117</accession>
<dbReference type="OrthoDB" id="2283801at2759"/>
<organism evidence="1 2">
    <name type="scientific">Circinella minor</name>
    <dbReference type="NCBI Taxonomy" id="1195481"/>
    <lineage>
        <taxon>Eukaryota</taxon>
        <taxon>Fungi</taxon>
        <taxon>Fungi incertae sedis</taxon>
        <taxon>Mucoromycota</taxon>
        <taxon>Mucoromycotina</taxon>
        <taxon>Mucoromycetes</taxon>
        <taxon>Mucorales</taxon>
        <taxon>Lichtheimiaceae</taxon>
        <taxon>Circinella</taxon>
    </lineage>
</organism>
<evidence type="ECO:0000313" key="1">
    <source>
        <dbReference type="EMBL" id="KAG2220781.1"/>
    </source>
</evidence>
<evidence type="ECO:0000313" key="2">
    <source>
        <dbReference type="Proteomes" id="UP000646827"/>
    </source>
</evidence>
<dbReference type="EMBL" id="JAEPRB010000130">
    <property type="protein sequence ID" value="KAG2220781.1"/>
    <property type="molecule type" value="Genomic_DNA"/>
</dbReference>
<keyword evidence="2" id="KW-1185">Reference proteome</keyword>
<dbReference type="InterPro" id="IPR036047">
    <property type="entry name" value="F-box-like_dom_sf"/>
</dbReference>
<dbReference type="Proteomes" id="UP000646827">
    <property type="component" value="Unassembled WGS sequence"/>
</dbReference>
<proteinExistence type="predicted"/>
<dbReference type="AlphaFoldDB" id="A0A8H7S117"/>
<comment type="caution">
    <text evidence="1">The sequence shown here is derived from an EMBL/GenBank/DDBJ whole genome shotgun (WGS) entry which is preliminary data.</text>
</comment>
<dbReference type="SUPFAM" id="SSF81383">
    <property type="entry name" value="F-box domain"/>
    <property type="match status" value="1"/>
</dbReference>
<evidence type="ECO:0008006" key="3">
    <source>
        <dbReference type="Google" id="ProtNLM"/>
    </source>
</evidence>
<reference evidence="1 2" key="1">
    <citation type="submission" date="2020-12" db="EMBL/GenBank/DDBJ databases">
        <title>Metabolic potential, ecology and presence of endohyphal bacteria is reflected in genomic diversity of Mucoromycotina.</title>
        <authorList>
            <person name="Muszewska A."/>
            <person name="Okrasinska A."/>
            <person name="Steczkiewicz K."/>
            <person name="Drgas O."/>
            <person name="Orlowska M."/>
            <person name="Perlinska-Lenart U."/>
            <person name="Aleksandrzak-Piekarczyk T."/>
            <person name="Szatraj K."/>
            <person name="Zielenkiewicz U."/>
            <person name="Pilsyk S."/>
            <person name="Malc E."/>
            <person name="Mieczkowski P."/>
            <person name="Kruszewska J.S."/>
            <person name="Biernat P."/>
            <person name="Pawlowska J."/>
        </authorList>
    </citation>
    <scope>NUCLEOTIDE SEQUENCE [LARGE SCALE GENOMIC DNA]</scope>
    <source>
        <strain evidence="1 2">CBS 142.35</strain>
    </source>
</reference>
<sequence>MSLKTPQDALTLHAKVINKISFNLPPRQLHSNDNRPLATTMTINNNDNDSKTLTQEPVYYKTLAQEIDETLNEIKSNPSNPAAYLHAAKLYSCQGDLHKAISIIRQGYWNVVLPSNELLFKQQLHSAMYRFDTRIDYINRCPYDVVCCIIDQIAIHCPTITKIECLMVCRSWRQKLLGYPRLWRDIDIYNATDNKKLHFALTKVSDRVQRLRIADKTRTDINLLFKTYSFTNLTALEIIYKGKSYSNNKHHDHDDGIYQQRK</sequence>